<keyword evidence="4" id="KW-0804">Transcription</keyword>
<dbReference type="InterPro" id="IPR038722">
    <property type="entry name" value="Ner_HTH_dom"/>
</dbReference>
<dbReference type="InterPro" id="IPR010982">
    <property type="entry name" value="Lambda_DNA-bd_dom_sf"/>
</dbReference>
<evidence type="ECO:0000256" key="1">
    <source>
        <dbReference type="ARBA" id="ARBA00006157"/>
    </source>
</evidence>
<keyword evidence="2" id="KW-0805">Transcription regulation</keyword>
<keyword evidence="8" id="KW-1185">Reference proteome</keyword>
<dbReference type="EMBL" id="JAAAMG010000004">
    <property type="protein sequence ID" value="NDW04034.1"/>
    <property type="molecule type" value="Genomic_DNA"/>
</dbReference>
<evidence type="ECO:0000313" key="7">
    <source>
        <dbReference type="EMBL" id="NDW04034.1"/>
    </source>
</evidence>
<evidence type="ECO:0000256" key="4">
    <source>
        <dbReference type="ARBA" id="ARBA00023163"/>
    </source>
</evidence>
<reference evidence="7 8" key="1">
    <citation type="submission" date="2020-01" db="EMBL/GenBank/DDBJ databases">
        <title>Jiella pacifica sp. nov.</title>
        <authorList>
            <person name="Xue Z."/>
            <person name="Zhu S."/>
            <person name="Chen J."/>
            <person name="Yang J."/>
        </authorList>
    </citation>
    <scope>NUCLEOTIDE SEQUENCE [LARGE SCALE GENOMIC DNA]</scope>
    <source>
        <strain evidence="7 8">40Bstr34</strain>
    </source>
</reference>
<comment type="similarity">
    <text evidence="1">Belongs to the ner transcriptional regulatory family.</text>
</comment>
<dbReference type="Pfam" id="PF13693">
    <property type="entry name" value="HTH_35"/>
    <property type="match status" value="1"/>
</dbReference>
<feature type="compositionally biased region" description="Basic and acidic residues" evidence="5">
    <location>
        <begin position="71"/>
        <end position="80"/>
    </location>
</feature>
<feature type="region of interest" description="Disordered" evidence="5">
    <location>
        <begin position="70"/>
        <end position="101"/>
    </location>
</feature>
<sequence>MAKPRPWTPKRIRAALLDRDLTLTKLAKREGLWDSACREAVSTSGNTRGQQAISRALGVPLWELFPHKFRKPTDEADHSRNGCGGERQKRGVTSSSERASA</sequence>
<evidence type="ECO:0000256" key="2">
    <source>
        <dbReference type="ARBA" id="ARBA00023015"/>
    </source>
</evidence>
<feature type="domain" description="Ner winged helix-turn-helix DNA-binding" evidence="6">
    <location>
        <begin position="7"/>
        <end position="76"/>
    </location>
</feature>
<feature type="compositionally biased region" description="Polar residues" evidence="5">
    <location>
        <begin position="91"/>
        <end position="101"/>
    </location>
</feature>
<dbReference type="RefSeq" id="WP_163462022.1">
    <property type="nucleotide sequence ID" value="NZ_JAAAMG010000004.1"/>
</dbReference>
<organism evidence="7 8">
    <name type="scientific">Jiella pacifica</name>
    <dbReference type="NCBI Taxonomy" id="2696469"/>
    <lineage>
        <taxon>Bacteria</taxon>
        <taxon>Pseudomonadati</taxon>
        <taxon>Pseudomonadota</taxon>
        <taxon>Alphaproteobacteria</taxon>
        <taxon>Hyphomicrobiales</taxon>
        <taxon>Aurantimonadaceae</taxon>
        <taxon>Jiella</taxon>
    </lineage>
</organism>
<keyword evidence="3" id="KW-0238">DNA-binding</keyword>
<protein>
    <recommendedName>
        <fullName evidence="6">Ner winged helix-turn-helix DNA-binding domain-containing protein</fullName>
    </recommendedName>
</protein>
<evidence type="ECO:0000256" key="3">
    <source>
        <dbReference type="ARBA" id="ARBA00023125"/>
    </source>
</evidence>
<gene>
    <name evidence="7" type="ORF">GTK09_06285</name>
</gene>
<dbReference type="Gene3D" id="1.10.260.40">
    <property type="entry name" value="lambda repressor-like DNA-binding domains"/>
    <property type="match status" value="1"/>
</dbReference>
<dbReference type="AlphaFoldDB" id="A0A6N9SY75"/>
<proteinExistence type="inferred from homology"/>
<dbReference type="GO" id="GO:0003677">
    <property type="term" value="F:DNA binding"/>
    <property type="evidence" value="ECO:0007669"/>
    <property type="project" value="UniProtKB-KW"/>
</dbReference>
<evidence type="ECO:0000313" key="8">
    <source>
        <dbReference type="Proteomes" id="UP000469011"/>
    </source>
</evidence>
<evidence type="ECO:0000256" key="5">
    <source>
        <dbReference type="SAM" id="MobiDB-lite"/>
    </source>
</evidence>
<dbReference type="SUPFAM" id="SSF47413">
    <property type="entry name" value="lambda repressor-like DNA-binding domains"/>
    <property type="match status" value="1"/>
</dbReference>
<name>A0A6N9SY75_9HYPH</name>
<evidence type="ECO:0000259" key="6">
    <source>
        <dbReference type="Pfam" id="PF13693"/>
    </source>
</evidence>
<comment type="caution">
    <text evidence="7">The sequence shown here is derived from an EMBL/GenBank/DDBJ whole genome shotgun (WGS) entry which is preliminary data.</text>
</comment>
<dbReference type="Proteomes" id="UP000469011">
    <property type="component" value="Unassembled WGS sequence"/>
</dbReference>
<accession>A0A6N9SY75</accession>